<feature type="domain" description="B30.2/SPRY" evidence="3">
    <location>
        <begin position="277"/>
        <end position="442"/>
    </location>
</feature>
<reference evidence="6" key="1">
    <citation type="submission" date="2016-11" db="UniProtKB">
        <authorList>
            <consortium name="WormBaseParasite"/>
        </authorList>
    </citation>
    <scope>IDENTIFICATION</scope>
</reference>
<dbReference type="Gene3D" id="2.60.120.920">
    <property type="match status" value="1"/>
</dbReference>
<sequence length="442" mass="50069">MHMERPYGNAENKEARHYRKRTILICDFISSSCCISIRHQLVPISSTYDAELSMTLQQLSEKARTATEEIGRLKQMQDTINNSCNDFKLSVCIQVDALIEQLQVRKEKLMRHVEEQKEYKKRILREQISRCTNKLSRTTALLQFCIEVLKEPDPAIYLQEFLWHREMKTKAEVDVEFVLNLDTKHLQYAIQTLDFAQLKVPSPPVIDATECSAENNSVTVVWRPRNDGCAIDGFALEIDTGRDDGKFKEVYCGSDTICTIDGLHFNTVYTARVKAFNAAGDSMYSDPICLQTAQVAWFQLTKSPSQRDMVLTNKCSSLSGSSLEYRTILGSIAFSKGIHYWEITIDNHEGNADIVVGVAQPAVNRNIMLGKDIHGWSMYVDGERSWYLHNETHHSRIVGGINKAFTNMPRGLYYPAFSVNCNSSITVHTGLCPPSPTLSDSE</sequence>
<feature type="coiled-coil region" evidence="2">
    <location>
        <begin position="56"/>
        <end position="119"/>
    </location>
</feature>
<dbReference type="FunFam" id="2.60.40.10:FF:000178">
    <property type="entry name" value="E3 ubiquitin-protein ligase TRIM9 isoform X1"/>
    <property type="match status" value="1"/>
</dbReference>
<evidence type="ECO:0000313" key="5">
    <source>
        <dbReference type="Proteomes" id="UP000095283"/>
    </source>
</evidence>
<dbReference type="Gene3D" id="2.60.40.10">
    <property type="entry name" value="Immunoglobulins"/>
    <property type="match status" value="1"/>
</dbReference>
<keyword evidence="1 2" id="KW-0175">Coiled coil</keyword>
<evidence type="ECO:0000313" key="6">
    <source>
        <dbReference type="WBParaSite" id="Hba_02497"/>
    </source>
</evidence>
<dbReference type="SMART" id="SM00060">
    <property type="entry name" value="FN3"/>
    <property type="match status" value="1"/>
</dbReference>
<keyword evidence="5" id="KW-1185">Reference proteome</keyword>
<dbReference type="CDD" id="cd12889">
    <property type="entry name" value="SPRY_PRY_TRIM67_9"/>
    <property type="match status" value="1"/>
</dbReference>
<evidence type="ECO:0000256" key="1">
    <source>
        <dbReference type="ARBA" id="ARBA00023054"/>
    </source>
</evidence>
<dbReference type="Gene3D" id="1.20.5.170">
    <property type="match status" value="1"/>
</dbReference>
<evidence type="ECO:0000259" key="4">
    <source>
        <dbReference type="PROSITE" id="PS50853"/>
    </source>
</evidence>
<dbReference type="InterPro" id="IPR050617">
    <property type="entry name" value="E3_ligase_FN3/SPRY"/>
</dbReference>
<name>A0A1I7WCN9_HETBA</name>
<dbReference type="PANTHER" id="PTHR24099">
    <property type="entry name" value="E3 UBIQUITIN-PROTEIN LIGASE TRIM36-RELATED"/>
    <property type="match status" value="1"/>
</dbReference>
<dbReference type="InterPro" id="IPR013783">
    <property type="entry name" value="Ig-like_fold"/>
</dbReference>
<dbReference type="InterPro" id="IPR013320">
    <property type="entry name" value="ConA-like_dom_sf"/>
</dbReference>
<dbReference type="Pfam" id="PF00041">
    <property type="entry name" value="fn3"/>
    <property type="match status" value="1"/>
</dbReference>
<dbReference type="InterPro" id="IPR003649">
    <property type="entry name" value="Bbox_C"/>
</dbReference>
<dbReference type="SMART" id="SM00502">
    <property type="entry name" value="BBC"/>
    <property type="match status" value="1"/>
</dbReference>
<dbReference type="SUPFAM" id="SSF49899">
    <property type="entry name" value="Concanavalin A-like lectins/glucanases"/>
    <property type="match status" value="1"/>
</dbReference>
<dbReference type="PROSITE" id="PS50853">
    <property type="entry name" value="FN3"/>
    <property type="match status" value="1"/>
</dbReference>
<evidence type="ECO:0000259" key="3">
    <source>
        <dbReference type="PROSITE" id="PS50188"/>
    </source>
</evidence>
<dbReference type="InterPro" id="IPR001870">
    <property type="entry name" value="B30.2/SPRY"/>
</dbReference>
<dbReference type="GO" id="GO:0007411">
    <property type="term" value="P:axon guidance"/>
    <property type="evidence" value="ECO:0007669"/>
    <property type="project" value="TreeGrafter"/>
</dbReference>
<feature type="domain" description="Fibronectin type-III" evidence="4">
    <location>
        <begin position="200"/>
        <end position="295"/>
    </location>
</feature>
<dbReference type="WBParaSite" id="Hba_02497">
    <property type="protein sequence ID" value="Hba_02497"/>
    <property type="gene ID" value="Hba_02497"/>
</dbReference>
<dbReference type="PROSITE" id="PS50188">
    <property type="entry name" value="B302_SPRY"/>
    <property type="match status" value="1"/>
</dbReference>
<evidence type="ECO:0000256" key="2">
    <source>
        <dbReference type="SAM" id="Coils"/>
    </source>
</evidence>
<dbReference type="InterPro" id="IPR003961">
    <property type="entry name" value="FN3_dom"/>
</dbReference>
<dbReference type="GO" id="GO:0043005">
    <property type="term" value="C:neuron projection"/>
    <property type="evidence" value="ECO:0007669"/>
    <property type="project" value="TreeGrafter"/>
</dbReference>
<organism evidence="5 6">
    <name type="scientific">Heterorhabditis bacteriophora</name>
    <name type="common">Entomopathogenic nematode worm</name>
    <dbReference type="NCBI Taxonomy" id="37862"/>
    <lineage>
        <taxon>Eukaryota</taxon>
        <taxon>Metazoa</taxon>
        <taxon>Ecdysozoa</taxon>
        <taxon>Nematoda</taxon>
        <taxon>Chromadorea</taxon>
        <taxon>Rhabditida</taxon>
        <taxon>Rhabditina</taxon>
        <taxon>Rhabditomorpha</taxon>
        <taxon>Strongyloidea</taxon>
        <taxon>Heterorhabditidae</taxon>
        <taxon>Heterorhabditis</taxon>
    </lineage>
</organism>
<dbReference type="AlphaFoldDB" id="A0A1I7WCN9"/>
<dbReference type="Proteomes" id="UP000095283">
    <property type="component" value="Unplaced"/>
</dbReference>
<dbReference type="SUPFAM" id="SSF49265">
    <property type="entry name" value="Fibronectin type III"/>
    <property type="match status" value="1"/>
</dbReference>
<dbReference type="PANTHER" id="PTHR24099:SF15">
    <property type="entry name" value="E3 UBIQUITIN-PROTEIN LIGASE TRIM9"/>
    <property type="match status" value="1"/>
</dbReference>
<dbReference type="CDD" id="cd00063">
    <property type="entry name" value="FN3"/>
    <property type="match status" value="1"/>
</dbReference>
<protein>
    <submittedName>
        <fullName evidence="6">Fibronectin type-III domain-containing protein</fullName>
    </submittedName>
</protein>
<proteinExistence type="predicted"/>
<dbReference type="InterPro" id="IPR036116">
    <property type="entry name" value="FN3_sf"/>
</dbReference>
<dbReference type="InterPro" id="IPR043136">
    <property type="entry name" value="B30.2/SPRY_sf"/>
</dbReference>
<accession>A0A1I7WCN9</accession>